<evidence type="ECO:0000256" key="6">
    <source>
        <dbReference type="ARBA" id="ARBA00023157"/>
    </source>
</evidence>
<dbReference type="PROSITE" id="PS00135">
    <property type="entry name" value="TRYPSIN_SER"/>
    <property type="match status" value="1"/>
</dbReference>
<dbReference type="PANTHER" id="PTHR24264:SF65">
    <property type="entry name" value="SRCR DOMAIN-CONTAINING PROTEIN"/>
    <property type="match status" value="1"/>
</dbReference>
<protein>
    <submittedName>
        <fullName evidence="11">Fibrinolytic enzyme, isozyme C</fullName>
    </submittedName>
</protein>
<keyword evidence="8" id="KW-0732">Signal</keyword>
<evidence type="ECO:0000313" key="10">
    <source>
        <dbReference type="Proteomes" id="UP000694888"/>
    </source>
</evidence>
<evidence type="ECO:0000256" key="8">
    <source>
        <dbReference type="SAM" id="SignalP"/>
    </source>
</evidence>
<dbReference type="InterPro" id="IPR043504">
    <property type="entry name" value="Peptidase_S1_PA_chymotrypsin"/>
</dbReference>
<reference evidence="11" key="1">
    <citation type="submission" date="2025-08" db="UniProtKB">
        <authorList>
            <consortium name="RefSeq"/>
        </authorList>
    </citation>
    <scope>IDENTIFICATION</scope>
</reference>
<dbReference type="GeneID" id="101864545"/>
<keyword evidence="3 7" id="KW-0645">Protease</keyword>
<dbReference type="PANTHER" id="PTHR24264">
    <property type="entry name" value="TRYPSIN-RELATED"/>
    <property type="match status" value="1"/>
</dbReference>
<evidence type="ECO:0000256" key="1">
    <source>
        <dbReference type="ARBA" id="ARBA00004613"/>
    </source>
</evidence>
<evidence type="ECO:0000313" key="11">
    <source>
        <dbReference type="RefSeq" id="XP_005106051.1"/>
    </source>
</evidence>
<evidence type="ECO:0000256" key="3">
    <source>
        <dbReference type="ARBA" id="ARBA00022670"/>
    </source>
</evidence>
<dbReference type="Gene3D" id="2.40.10.10">
    <property type="entry name" value="Trypsin-like serine proteases"/>
    <property type="match status" value="1"/>
</dbReference>
<feature type="domain" description="Peptidase S1" evidence="9">
    <location>
        <begin position="21"/>
        <end position="267"/>
    </location>
</feature>
<keyword evidence="10" id="KW-1185">Reference proteome</keyword>
<keyword evidence="5 7" id="KW-0720">Serine protease</keyword>
<dbReference type="InterPro" id="IPR018114">
    <property type="entry name" value="TRYPSIN_HIS"/>
</dbReference>
<feature type="chain" id="PRO_5045782713" evidence="8">
    <location>
        <begin position="18"/>
        <end position="273"/>
    </location>
</feature>
<evidence type="ECO:0000256" key="4">
    <source>
        <dbReference type="ARBA" id="ARBA00022801"/>
    </source>
</evidence>
<feature type="signal peptide" evidence="8">
    <location>
        <begin position="1"/>
        <end position="17"/>
    </location>
</feature>
<dbReference type="InterPro" id="IPR009003">
    <property type="entry name" value="Peptidase_S1_PA"/>
</dbReference>
<dbReference type="SMART" id="SM00020">
    <property type="entry name" value="Tryp_SPc"/>
    <property type="match status" value="1"/>
</dbReference>
<gene>
    <name evidence="11" type="primary">LOC101864545</name>
</gene>
<evidence type="ECO:0000256" key="7">
    <source>
        <dbReference type="RuleBase" id="RU363034"/>
    </source>
</evidence>
<sequence>MKVLAVILLCLAASAMSEKRIINGNPAALYSHPYIASLQYFVRQWPSSSWKHICGGSLIHRRWVLTAAHCVDGLVTSDMRIELGALNLYENPNQYEETIKVANYTKHPHYSATGSGIPNDIALIYLTKDATLNKNIQLARLAPSGSSFAYTQCVLAGWGAIRTGSNPQDAETLKEVKITKITNDRCNNLWVGQAITDSHICVHEADRHAGQAPSACMGDSGGPMLCGHGHDILAGVTSWGERTCSGTLPSVYTRVSAYLSWIRHYVGHITTAS</sequence>
<dbReference type="InterPro" id="IPR033116">
    <property type="entry name" value="TRYPSIN_SER"/>
</dbReference>
<evidence type="ECO:0000256" key="5">
    <source>
        <dbReference type="ARBA" id="ARBA00022825"/>
    </source>
</evidence>
<dbReference type="InterPro" id="IPR001314">
    <property type="entry name" value="Peptidase_S1A"/>
</dbReference>
<dbReference type="InterPro" id="IPR001254">
    <property type="entry name" value="Trypsin_dom"/>
</dbReference>
<evidence type="ECO:0000259" key="9">
    <source>
        <dbReference type="PROSITE" id="PS50240"/>
    </source>
</evidence>
<organism evidence="10 11">
    <name type="scientific">Aplysia californica</name>
    <name type="common">California sea hare</name>
    <dbReference type="NCBI Taxonomy" id="6500"/>
    <lineage>
        <taxon>Eukaryota</taxon>
        <taxon>Metazoa</taxon>
        <taxon>Spiralia</taxon>
        <taxon>Lophotrochozoa</taxon>
        <taxon>Mollusca</taxon>
        <taxon>Gastropoda</taxon>
        <taxon>Heterobranchia</taxon>
        <taxon>Euthyneura</taxon>
        <taxon>Tectipleura</taxon>
        <taxon>Aplysiida</taxon>
        <taxon>Aplysioidea</taxon>
        <taxon>Aplysiidae</taxon>
        <taxon>Aplysia</taxon>
    </lineage>
</organism>
<keyword evidence="6" id="KW-1015">Disulfide bond</keyword>
<keyword evidence="4 7" id="KW-0378">Hydrolase</keyword>
<dbReference type="InterPro" id="IPR050127">
    <property type="entry name" value="Serine_Proteases_S1"/>
</dbReference>
<dbReference type="PRINTS" id="PR00722">
    <property type="entry name" value="CHYMOTRYPSIN"/>
</dbReference>
<accession>A0ABM0K0S3</accession>
<comment type="subcellular location">
    <subcellularLocation>
        <location evidence="1">Secreted</location>
    </subcellularLocation>
</comment>
<dbReference type="CDD" id="cd00190">
    <property type="entry name" value="Tryp_SPc"/>
    <property type="match status" value="1"/>
</dbReference>
<dbReference type="PROSITE" id="PS50240">
    <property type="entry name" value="TRYPSIN_DOM"/>
    <property type="match status" value="1"/>
</dbReference>
<dbReference type="SUPFAM" id="SSF50494">
    <property type="entry name" value="Trypsin-like serine proteases"/>
    <property type="match status" value="1"/>
</dbReference>
<name>A0ABM0K0S3_APLCA</name>
<dbReference type="RefSeq" id="XP_005106051.1">
    <property type="nucleotide sequence ID" value="XM_005105994.3"/>
</dbReference>
<dbReference type="Proteomes" id="UP000694888">
    <property type="component" value="Unplaced"/>
</dbReference>
<evidence type="ECO:0000256" key="2">
    <source>
        <dbReference type="ARBA" id="ARBA00022525"/>
    </source>
</evidence>
<proteinExistence type="predicted"/>
<dbReference type="Pfam" id="PF00089">
    <property type="entry name" value="Trypsin"/>
    <property type="match status" value="1"/>
</dbReference>
<keyword evidence="2" id="KW-0964">Secreted</keyword>
<dbReference type="PROSITE" id="PS00134">
    <property type="entry name" value="TRYPSIN_HIS"/>
    <property type="match status" value="1"/>
</dbReference>